<dbReference type="Gene3D" id="3.40.30.10">
    <property type="entry name" value="Glutaredoxin"/>
    <property type="match status" value="1"/>
</dbReference>
<accession>A0ABT6CZS5</accession>
<dbReference type="Pfam" id="PF00462">
    <property type="entry name" value="Glutaredoxin"/>
    <property type="match status" value="1"/>
</dbReference>
<dbReference type="CDD" id="cd02976">
    <property type="entry name" value="NrdH"/>
    <property type="match status" value="1"/>
</dbReference>
<keyword evidence="3" id="KW-1185">Reference proteome</keyword>
<protein>
    <submittedName>
        <fullName evidence="2">Glutaredoxin family protein</fullName>
    </submittedName>
</protein>
<comment type="caution">
    <text evidence="2">The sequence shown here is derived from an EMBL/GenBank/DDBJ whole genome shotgun (WGS) entry which is preliminary data.</text>
</comment>
<dbReference type="InterPro" id="IPR036249">
    <property type="entry name" value="Thioredoxin-like_sf"/>
</dbReference>
<organism evidence="2 3">
    <name type="scientific">Arthrobacter vasquezii</name>
    <dbReference type="NCBI Taxonomy" id="2977629"/>
    <lineage>
        <taxon>Bacteria</taxon>
        <taxon>Bacillati</taxon>
        <taxon>Actinomycetota</taxon>
        <taxon>Actinomycetes</taxon>
        <taxon>Micrococcales</taxon>
        <taxon>Micrococcaceae</taxon>
        <taxon>Arthrobacter</taxon>
    </lineage>
</organism>
<dbReference type="PROSITE" id="PS51354">
    <property type="entry name" value="GLUTAREDOXIN_2"/>
    <property type="match status" value="1"/>
</dbReference>
<gene>
    <name evidence="2" type="ORF">P4U43_17575</name>
</gene>
<evidence type="ECO:0000259" key="1">
    <source>
        <dbReference type="Pfam" id="PF00462"/>
    </source>
</evidence>
<reference evidence="2 3" key="1">
    <citation type="journal article" date="2023" name="Int. J. Syst. Evol. Microbiol.">
        <title>Arthrobacter vasquezii sp. nov., isolated from a soil sample from Union Glacier, Antarctica.</title>
        <authorList>
            <person name="Valenzuela-Ibaceta F."/>
            <person name="Carrasco V."/>
            <person name="Lagos-Moraga S."/>
            <person name="Dietz-Vargas C."/>
            <person name="Navarro C.A."/>
            <person name="Perez-Donoso J.M."/>
        </authorList>
    </citation>
    <scope>NUCLEOTIDE SEQUENCE [LARGE SCALE GENOMIC DNA]</scope>
    <source>
        <strain evidence="2 3">EH-1B-1</strain>
    </source>
</reference>
<proteinExistence type="predicted"/>
<evidence type="ECO:0000313" key="2">
    <source>
        <dbReference type="EMBL" id="MDF9279595.1"/>
    </source>
</evidence>
<dbReference type="SUPFAM" id="SSF52833">
    <property type="entry name" value="Thioredoxin-like"/>
    <property type="match status" value="1"/>
</dbReference>
<dbReference type="InterPro" id="IPR002109">
    <property type="entry name" value="Glutaredoxin"/>
</dbReference>
<sequence length="87" mass="9616">MATYTVYTKPNCPLCVETKGYFERKGVSFREVDITEVPAAFEYITSDPADGGLGYSQAPVVVNDADDEDHWSGHRMDKLIQAARKAA</sequence>
<evidence type="ECO:0000313" key="3">
    <source>
        <dbReference type="Proteomes" id="UP001220456"/>
    </source>
</evidence>
<name>A0ABT6CZS5_9MICC</name>
<dbReference type="Proteomes" id="UP001220456">
    <property type="component" value="Unassembled WGS sequence"/>
</dbReference>
<dbReference type="EMBL" id="JAROKN010000102">
    <property type="protein sequence ID" value="MDF9279595.1"/>
    <property type="molecule type" value="Genomic_DNA"/>
</dbReference>
<feature type="domain" description="Glutaredoxin" evidence="1">
    <location>
        <begin position="5"/>
        <end position="62"/>
    </location>
</feature>
<dbReference type="RefSeq" id="WP_277359892.1">
    <property type="nucleotide sequence ID" value="NZ_JAROKN010000102.1"/>
</dbReference>